<evidence type="ECO:0000259" key="3">
    <source>
        <dbReference type="PROSITE" id="PS51746"/>
    </source>
</evidence>
<dbReference type="InterPro" id="IPR036457">
    <property type="entry name" value="PPM-type-like_dom_sf"/>
</dbReference>
<gene>
    <name evidence="4" type="ORF">HNV11_13560</name>
</gene>
<dbReference type="SMART" id="SM00332">
    <property type="entry name" value="PP2Cc"/>
    <property type="match status" value="1"/>
</dbReference>
<organism evidence="4 5">
    <name type="scientific">Spirosoma taeanense</name>
    <dbReference type="NCBI Taxonomy" id="2735870"/>
    <lineage>
        <taxon>Bacteria</taxon>
        <taxon>Pseudomonadati</taxon>
        <taxon>Bacteroidota</taxon>
        <taxon>Cytophagia</taxon>
        <taxon>Cytophagales</taxon>
        <taxon>Cytophagaceae</taxon>
        <taxon>Spirosoma</taxon>
    </lineage>
</organism>
<reference evidence="4 5" key="1">
    <citation type="submission" date="2020-05" db="EMBL/GenBank/DDBJ databases">
        <title>Genome sequencing of Spirosoma sp. TS118.</title>
        <authorList>
            <person name="Lee J.-H."/>
            <person name="Jeong S."/>
            <person name="Zhao L."/>
            <person name="Jung J.-H."/>
            <person name="Kim M.-K."/>
            <person name="Lim S."/>
        </authorList>
    </citation>
    <scope>NUCLEOTIDE SEQUENCE [LARGE SCALE GENOMIC DNA]</scope>
    <source>
        <strain evidence="4 5">TS118</strain>
    </source>
</reference>
<feature type="region of interest" description="Disordered" evidence="1">
    <location>
        <begin position="259"/>
        <end position="291"/>
    </location>
</feature>
<proteinExistence type="predicted"/>
<dbReference type="Pfam" id="PF13672">
    <property type="entry name" value="PP2C_2"/>
    <property type="match status" value="1"/>
</dbReference>
<protein>
    <submittedName>
        <fullName evidence="4">SpoIIE family protein phosphatase</fullName>
    </submittedName>
</protein>
<sequence length="487" mass="53201">MTSMLIAGQTDVGQRRRDNQDTFISKSLWTEHSALLVVIDGVGGYAGGEQAAAIARSSIERYMTTPTGDTLTMLREAVVHANNQIAEQRQQDPKLAQMCCVLTAAVADTETRRVLFVHVGDTRLYRFRPDETQGDPLKKLTRDHSLVGVREDANQLTEAEAMRHPRRNEILREVGSAIRRIDDPEFLESGETDFLPGDTLLLCSDGLTDMLTRAQLLAVLTQSIPVEEQITELIRQANEQGGHDNITVVLARNNTESDPVISTKAASKPAKATPPTPVASNDPGTALLASKPSVPAPKGRAGIWAGVLSLVIVIAALLWYQNQEPERSVIQPDSLAAPQPAAAVPVPDNGQEQLLDSLLRQAYESAGHELTWPTDTLRLTRSLVMHDSLRALVGSNDQKPVVIVAADTTQPDAAFRVAGTQTMRLENVQITGFETGIETGASEQLELRNVFFTDVEAPIQVVIRQDTFRNASIQLNVIHKPDSSRKR</sequence>
<feature type="compositionally biased region" description="Low complexity" evidence="1">
    <location>
        <begin position="262"/>
        <end position="271"/>
    </location>
</feature>
<evidence type="ECO:0000256" key="2">
    <source>
        <dbReference type="SAM" id="Phobius"/>
    </source>
</evidence>
<keyword evidence="2" id="KW-1133">Transmembrane helix</keyword>
<dbReference type="GO" id="GO:0004722">
    <property type="term" value="F:protein serine/threonine phosphatase activity"/>
    <property type="evidence" value="ECO:0007669"/>
    <property type="project" value="InterPro"/>
</dbReference>
<name>A0A6M5Y8S1_9BACT</name>
<dbReference type="InterPro" id="IPR015655">
    <property type="entry name" value="PP2C"/>
</dbReference>
<evidence type="ECO:0000256" key="1">
    <source>
        <dbReference type="SAM" id="MobiDB-lite"/>
    </source>
</evidence>
<dbReference type="KEGG" id="stae:HNV11_13560"/>
<dbReference type="CDD" id="cd00143">
    <property type="entry name" value="PP2Cc"/>
    <property type="match status" value="1"/>
</dbReference>
<dbReference type="SUPFAM" id="SSF81606">
    <property type="entry name" value="PP2C-like"/>
    <property type="match status" value="1"/>
</dbReference>
<dbReference type="SMART" id="SM00331">
    <property type="entry name" value="PP2C_SIG"/>
    <property type="match status" value="1"/>
</dbReference>
<dbReference type="AlphaFoldDB" id="A0A6M5Y8S1"/>
<dbReference type="InterPro" id="IPR001932">
    <property type="entry name" value="PPM-type_phosphatase-like_dom"/>
</dbReference>
<dbReference type="RefSeq" id="WP_171740173.1">
    <property type="nucleotide sequence ID" value="NZ_CP053435.1"/>
</dbReference>
<dbReference type="EMBL" id="CP053435">
    <property type="protein sequence ID" value="QJW90329.1"/>
    <property type="molecule type" value="Genomic_DNA"/>
</dbReference>
<keyword evidence="5" id="KW-1185">Reference proteome</keyword>
<keyword evidence="2" id="KW-0472">Membrane</keyword>
<feature type="transmembrane region" description="Helical" evidence="2">
    <location>
        <begin position="301"/>
        <end position="320"/>
    </location>
</feature>
<evidence type="ECO:0000313" key="5">
    <source>
        <dbReference type="Proteomes" id="UP000502756"/>
    </source>
</evidence>
<dbReference type="PROSITE" id="PS51746">
    <property type="entry name" value="PPM_2"/>
    <property type="match status" value="1"/>
</dbReference>
<dbReference type="Proteomes" id="UP000502756">
    <property type="component" value="Chromosome"/>
</dbReference>
<dbReference type="PANTHER" id="PTHR47992">
    <property type="entry name" value="PROTEIN PHOSPHATASE"/>
    <property type="match status" value="1"/>
</dbReference>
<feature type="domain" description="PPM-type phosphatase" evidence="3">
    <location>
        <begin position="1"/>
        <end position="253"/>
    </location>
</feature>
<evidence type="ECO:0000313" key="4">
    <source>
        <dbReference type="EMBL" id="QJW90329.1"/>
    </source>
</evidence>
<accession>A0A6M5Y8S1</accession>
<dbReference type="Gene3D" id="3.60.40.10">
    <property type="entry name" value="PPM-type phosphatase domain"/>
    <property type="match status" value="1"/>
</dbReference>
<keyword evidence="2" id="KW-0812">Transmembrane</keyword>